<dbReference type="EMBL" id="RWJF01000002">
    <property type="protein sequence ID" value="RST26392.1"/>
    <property type="molecule type" value="Genomic_DNA"/>
</dbReference>
<dbReference type="OrthoDB" id="7478302at2"/>
<protein>
    <submittedName>
        <fullName evidence="1">Uncharacterized protein</fullName>
    </submittedName>
</protein>
<keyword evidence="2" id="KW-1185">Reference proteome</keyword>
<dbReference type="Proteomes" id="UP000274661">
    <property type="component" value="Unassembled WGS sequence"/>
</dbReference>
<evidence type="ECO:0000313" key="2">
    <source>
        <dbReference type="Proteomes" id="UP000274661"/>
    </source>
</evidence>
<accession>A0A429V241</accession>
<organism evidence="1 2">
    <name type="scientific">Sphingomonas ginkgonis</name>
    <dbReference type="NCBI Taxonomy" id="2315330"/>
    <lineage>
        <taxon>Bacteria</taxon>
        <taxon>Pseudomonadati</taxon>
        <taxon>Pseudomonadota</taxon>
        <taxon>Alphaproteobacteria</taxon>
        <taxon>Sphingomonadales</taxon>
        <taxon>Sphingomonadaceae</taxon>
        <taxon>Sphingomonas</taxon>
    </lineage>
</organism>
<evidence type="ECO:0000313" key="1">
    <source>
        <dbReference type="EMBL" id="RST26392.1"/>
    </source>
</evidence>
<dbReference type="RefSeq" id="WP_126720273.1">
    <property type="nucleotide sequence ID" value="NZ_RWJF01000002.1"/>
</dbReference>
<gene>
    <name evidence="1" type="ORF">HMF7854_15150</name>
</gene>
<reference evidence="1 2" key="1">
    <citation type="submission" date="2018-12" db="EMBL/GenBank/DDBJ databases">
        <title>Sphingomonas sp. HMF7854 Genome sequencing and assembly.</title>
        <authorList>
            <person name="Cha I."/>
            <person name="Kang H."/>
            <person name="Kim H."/>
            <person name="Kang J."/>
            <person name="Joh K."/>
        </authorList>
    </citation>
    <scope>NUCLEOTIDE SEQUENCE [LARGE SCALE GENOMIC DNA]</scope>
    <source>
        <strain evidence="1 2">HMF7854</strain>
    </source>
</reference>
<dbReference type="AlphaFoldDB" id="A0A429V241"/>
<sequence>MLGPVQAATLGLAIVALTSCSPSERQQTGDDLRSDMPLRDATYYTQHEQERVEMAGTCEKWKGSQRPPASWPSVVVNNCNNVDTANQLVQSKKDRDEFKKGMGI</sequence>
<proteinExistence type="predicted"/>
<comment type="caution">
    <text evidence="1">The sequence shown here is derived from an EMBL/GenBank/DDBJ whole genome shotgun (WGS) entry which is preliminary data.</text>
</comment>
<name>A0A429V241_9SPHN</name>